<reference evidence="3" key="1">
    <citation type="journal article" date="2005" name="Environ. Microbiol.">
        <title>Genetic and functional properties of uncultivated thermophilic crenarchaeotes from a subsurface gold mine as revealed by analysis of genome fragments.</title>
        <authorList>
            <person name="Nunoura T."/>
            <person name="Hirayama H."/>
            <person name="Takami H."/>
            <person name="Oida H."/>
            <person name="Nishi S."/>
            <person name="Shimamura S."/>
            <person name="Suzuki Y."/>
            <person name="Inagaki F."/>
            <person name="Takai K."/>
            <person name="Nealson K.H."/>
            <person name="Horikoshi K."/>
        </authorList>
    </citation>
    <scope>NUCLEOTIDE SEQUENCE</scope>
</reference>
<reference evidence="3" key="2">
    <citation type="journal article" date="2012" name="PLoS ONE">
        <title>A Deeply Branching Thermophilic Bacterium with an Ancient Acetyl-CoA Pathway Dominates a Subsurface Ecosystem.</title>
        <authorList>
            <person name="Takami H."/>
            <person name="Noguchi H."/>
            <person name="Takaki Y."/>
            <person name="Uchiyama I."/>
            <person name="Toyoda A."/>
            <person name="Nishi S."/>
            <person name="Chee G.-J."/>
            <person name="Arai W."/>
            <person name="Nunoura T."/>
            <person name="Itoh T."/>
            <person name="Hattori M."/>
            <person name="Takai K."/>
        </authorList>
    </citation>
    <scope>NUCLEOTIDE SEQUENCE</scope>
</reference>
<feature type="region of interest" description="Disordered" evidence="1">
    <location>
        <begin position="138"/>
        <end position="166"/>
    </location>
</feature>
<evidence type="ECO:0000313" key="3">
    <source>
        <dbReference type="EMBL" id="BAL59128.1"/>
    </source>
</evidence>
<proteinExistence type="predicted"/>
<dbReference type="AlphaFoldDB" id="H5SSJ2"/>
<evidence type="ECO:0000256" key="2">
    <source>
        <dbReference type="SAM" id="SignalP"/>
    </source>
</evidence>
<organism evidence="3">
    <name type="scientific">Acetithermum autotrophicum</name>
    <dbReference type="NCBI Taxonomy" id="1446466"/>
    <lineage>
        <taxon>Bacteria</taxon>
        <taxon>Candidatus Bipolaricaulota</taxon>
        <taxon>Candidatus Acetithermum</taxon>
    </lineage>
</organism>
<sequence>MRRKLCLFVSVTVIASLSLIFERSLPASCPLTLTITSSPFALVAADGPKVATLSARVQNSGSTVLKNVTVFLGNGTTPGTFDDAGGQSLQMLGPTSEATRFVGNLPPGATRTVYWHVLYPSTTDISYPYTVGRLPKTRVARRRARPSRRKALQRQVRAESCPPTAQ</sequence>
<name>H5SSJ2_ACEAU</name>
<accession>H5SSJ2</accession>
<feature type="chain" id="PRO_5003598495" description="CARDB domain-containing protein" evidence="2">
    <location>
        <begin position="28"/>
        <end position="166"/>
    </location>
</feature>
<protein>
    <recommendedName>
        <fullName evidence="4">CARDB domain-containing protein</fullName>
    </recommendedName>
</protein>
<keyword evidence="2" id="KW-0732">Signal</keyword>
<dbReference type="EMBL" id="AP011802">
    <property type="protein sequence ID" value="BAL59128.1"/>
    <property type="molecule type" value="Genomic_DNA"/>
</dbReference>
<gene>
    <name evidence="3" type="ORF">HGMM_OP3C283</name>
</gene>
<evidence type="ECO:0000256" key="1">
    <source>
        <dbReference type="SAM" id="MobiDB-lite"/>
    </source>
</evidence>
<evidence type="ECO:0008006" key="4">
    <source>
        <dbReference type="Google" id="ProtNLM"/>
    </source>
</evidence>
<feature type="compositionally biased region" description="Basic residues" evidence="1">
    <location>
        <begin position="138"/>
        <end position="152"/>
    </location>
</feature>
<feature type="signal peptide" evidence="2">
    <location>
        <begin position="1"/>
        <end position="27"/>
    </location>
</feature>